<gene>
    <name evidence="4" type="ORF">GCM10023350_38080</name>
</gene>
<dbReference type="Pfam" id="PF00534">
    <property type="entry name" value="Glycos_transf_1"/>
    <property type="match status" value="1"/>
</dbReference>
<dbReference type="Gene3D" id="3.40.50.2000">
    <property type="entry name" value="Glycogen Phosphorylase B"/>
    <property type="match status" value="1"/>
</dbReference>
<sequence length="319" mass="34463">MSSAGTPAPGTDGGGVPERRSSPGGNVVTGSLAAVGFHQPASVALVETVRPRRQPLDVVLSQNAWNFLSRSEFAALARDYDPRRRTLYRARRTVARVNTRRARSNVVLSHYMADLLTARGLSPVVSPVTLPLELCATGPAPIRAPAGIDGPFVVVPGTLTPYKRADYALDLLRLLPPSERPLLVLAGTDDGSGQQQRLSSILETAQVRHWIGSVDRDEMSWLLAHAVATLVPSRLESLSFSVAEALVLSPRVMASPLSVHREVAERLGLDPQWLPPEPDIETARALLDPVAAAPTVDRAGYRQEWHDLAALIAERSDQK</sequence>
<feature type="compositionally biased region" description="Low complexity" evidence="2">
    <location>
        <begin position="1"/>
        <end position="10"/>
    </location>
</feature>
<organism evidence="4 5">
    <name type="scientific">Nocardioides endophyticus</name>
    <dbReference type="NCBI Taxonomy" id="1353775"/>
    <lineage>
        <taxon>Bacteria</taxon>
        <taxon>Bacillati</taxon>
        <taxon>Actinomycetota</taxon>
        <taxon>Actinomycetes</taxon>
        <taxon>Propionibacteriales</taxon>
        <taxon>Nocardioidaceae</taxon>
        <taxon>Nocardioides</taxon>
    </lineage>
</organism>
<proteinExistence type="predicted"/>
<evidence type="ECO:0000313" key="4">
    <source>
        <dbReference type="EMBL" id="GAA4749373.1"/>
    </source>
</evidence>
<dbReference type="PANTHER" id="PTHR46401">
    <property type="entry name" value="GLYCOSYLTRANSFERASE WBBK-RELATED"/>
    <property type="match status" value="1"/>
</dbReference>
<reference evidence="5" key="1">
    <citation type="journal article" date="2019" name="Int. J. Syst. Evol. Microbiol.">
        <title>The Global Catalogue of Microorganisms (GCM) 10K type strain sequencing project: providing services to taxonomists for standard genome sequencing and annotation.</title>
        <authorList>
            <consortium name="The Broad Institute Genomics Platform"/>
            <consortium name="The Broad Institute Genome Sequencing Center for Infectious Disease"/>
            <person name="Wu L."/>
            <person name="Ma J."/>
        </authorList>
    </citation>
    <scope>NUCLEOTIDE SEQUENCE [LARGE SCALE GENOMIC DNA]</scope>
    <source>
        <strain evidence="5">JCM 18532</strain>
    </source>
</reference>
<keyword evidence="5" id="KW-1185">Reference proteome</keyword>
<keyword evidence="1" id="KW-0808">Transferase</keyword>
<name>A0ABP8Z8C0_9ACTN</name>
<evidence type="ECO:0000313" key="5">
    <source>
        <dbReference type="Proteomes" id="UP001499882"/>
    </source>
</evidence>
<evidence type="ECO:0000256" key="2">
    <source>
        <dbReference type="SAM" id="MobiDB-lite"/>
    </source>
</evidence>
<comment type="caution">
    <text evidence="4">The sequence shown here is derived from an EMBL/GenBank/DDBJ whole genome shotgun (WGS) entry which is preliminary data.</text>
</comment>
<accession>A0ABP8Z8C0</accession>
<dbReference type="SUPFAM" id="SSF53756">
    <property type="entry name" value="UDP-Glycosyltransferase/glycogen phosphorylase"/>
    <property type="match status" value="1"/>
</dbReference>
<dbReference type="RefSeq" id="WP_345528519.1">
    <property type="nucleotide sequence ID" value="NZ_BAABKN010000023.1"/>
</dbReference>
<feature type="region of interest" description="Disordered" evidence="2">
    <location>
        <begin position="1"/>
        <end position="27"/>
    </location>
</feature>
<dbReference type="Proteomes" id="UP001499882">
    <property type="component" value="Unassembled WGS sequence"/>
</dbReference>
<dbReference type="InterPro" id="IPR001296">
    <property type="entry name" value="Glyco_trans_1"/>
</dbReference>
<feature type="domain" description="Glycosyl transferase family 1" evidence="3">
    <location>
        <begin position="149"/>
        <end position="266"/>
    </location>
</feature>
<protein>
    <recommendedName>
        <fullName evidence="3">Glycosyl transferase family 1 domain-containing protein</fullName>
    </recommendedName>
</protein>
<evidence type="ECO:0000256" key="1">
    <source>
        <dbReference type="ARBA" id="ARBA00022679"/>
    </source>
</evidence>
<evidence type="ECO:0000259" key="3">
    <source>
        <dbReference type="Pfam" id="PF00534"/>
    </source>
</evidence>
<dbReference type="PANTHER" id="PTHR46401:SF2">
    <property type="entry name" value="GLYCOSYLTRANSFERASE WBBK-RELATED"/>
    <property type="match status" value="1"/>
</dbReference>
<dbReference type="EMBL" id="BAABKN010000023">
    <property type="protein sequence ID" value="GAA4749373.1"/>
    <property type="molecule type" value="Genomic_DNA"/>
</dbReference>